<name>A0A067M494_BOTB1</name>
<dbReference type="InterPro" id="IPR037455">
    <property type="entry name" value="LucA/IucC-like"/>
</dbReference>
<dbReference type="InParanoid" id="A0A067M494"/>
<dbReference type="Gene3D" id="1.10.510.40">
    <property type="match status" value="1"/>
</dbReference>
<evidence type="ECO:0000259" key="2">
    <source>
        <dbReference type="Pfam" id="PF06276"/>
    </source>
</evidence>
<reference evidence="4" key="1">
    <citation type="journal article" date="2014" name="Proc. Natl. Acad. Sci. U.S.A.">
        <title>Extensive sampling of basidiomycete genomes demonstrates inadequacy of the white-rot/brown-rot paradigm for wood decay fungi.</title>
        <authorList>
            <person name="Riley R."/>
            <person name="Salamov A.A."/>
            <person name="Brown D.W."/>
            <person name="Nagy L.G."/>
            <person name="Floudas D."/>
            <person name="Held B.W."/>
            <person name="Levasseur A."/>
            <person name="Lombard V."/>
            <person name="Morin E."/>
            <person name="Otillar R."/>
            <person name="Lindquist E.A."/>
            <person name="Sun H."/>
            <person name="LaButti K.M."/>
            <person name="Schmutz J."/>
            <person name="Jabbour D."/>
            <person name="Luo H."/>
            <person name="Baker S.E."/>
            <person name="Pisabarro A.G."/>
            <person name="Walton J.D."/>
            <person name="Blanchette R.A."/>
            <person name="Henrissat B."/>
            <person name="Martin F."/>
            <person name="Cullen D."/>
            <person name="Hibbett D.S."/>
            <person name="Grigoriev I.V."/>
        </authorList>
    </citation>
    <scope>NUCLEOTIDE SEQUENCE [LARGE SCALE GENOMIC DNA]</scope>
    <source>
        <strain evidence="4">FD-172 SS1</strain>
    </source>
</reference>
<dbReference type="STRING" id="930990.A0A067M494"/>
<dbReference type="EMBL" id="KL198068">
    <property type="protein sequence ID" value="KDQ10339.1"/>
    <property type="molecule type" value="Genomic_DNA"/>
</dbReference>
<dbReference type="Proteomes" id="UP000027195">
    <property type="component" value="Unassembled WGS sequence"/>
</dbReference>
<evidence type="ECO:0000313" key="3">
    <source>
        <dbReference type="EMBL" id="KDQ10339.1"/>
    </source>
</evidence>
<evidence type="ECO:0000259" key="1">
    <source>
        <dbReference type="Pfam" id="PF04183"/>
    </source>
</evidence>
<dbReference type="PANTHER" id="PTHR34384:SF5">
    <property type="entry name" value="L-2,3-DIAMINOPROPANOATE--CITRATE LIGASE"/>
    <property type="match status" value="1"/>
</dbReference>
<evidence type="ECO:0000313" key="4">
    <source>
        <dbReference type="Proteomes" id="UP000027195"/>
    </source>
</evidence>
<dbReference type="PANTHER" id="PTHR34384">
    <property type="entry name" value="L-2,3-DIAMINOPROPANOATE--CITRATE LIGASE"/>
    <property type="match status" value="1"/>
</dbReference>
<accession>A0A067M494</accession>
<dbReference type="HOGENOM" id="CLU_010625_1_0_1"/>
<dbReference type="GO" id="GO:0019290">
    <property type="term" value="P:siderophore biosynthetic process"/>
    <property type="evidence" value="ECO:0007669"/>
    <property type="project" value="InterPro"/>
</dbReference>
<proteinExistence type="predicted"/>
<dbReference type="Pfam" id="PF04183">
    <property type="entry name" value="IucA_IucC"/>
    <property type="match status" value="1"/>
</dbReference>
<dbReference type="InterPro" id="IPR022770">
    <property type="entry name" value="IucA/IucC-like_C"/>
</dbReference>
<feature type="domain" description="Aerobactin siderophore biosynthesis IucA/IucC N-terminal" evidence="1">
    <location>
        <begin position="60"/>
        <end position="290"/>
    </location>
</feature>
<dbReference type="InterPro" id="IPR007310">
    <property type="entry name" value="Aerobactin_biosyn_IucA/IucC_N"/>
</dbReference>
<feature type="domain" description="Aerobactin siderophore biosynthesis IucA/IucC-like C-terminal" evidence="2">
    <location>
        <begin position="316"/>
        <end position="450"/>
    </location>
</feature>
<dbReference type="OrthoDB" id="2117718at2759"/>
<keyword evidence="4" id="KW-1185">Reference proteome</keyword>
<evidence type="ECO:0008006" key="5">
    <source>
        <dbReference type="Google" id="ProtNLM"/>
    </source>
</evidence>
<protein>
    <recommendedName>
        <fullName evidence="5">Aerobactin siderophore biosynthesis IucA/IucC N-terminal domain-containing protein</fullName>
    </recommendedName>
</protein>
<dbReference type="GO" id="GO:0016881">
    <property type="term" value="F:acid-amino acid ligase activity"/>
    <property type="evidence" value="ECO:0007669"/>
    <property type="project" value="UniProtKB-ARBA"/>
</dbReference>
<dbReference type="Pfam" id="PF06276">
    <property type="entry name" value="FhuF"/>
    <property type="match status" value="1"/>
</dbReference>
<organism evidence="3 4">
    <name type="scientific">Botryobasidium botryosum (strain FD-172 SS1)</name>
    <dbReference type="NCBI Taxonomy" id="930990"/>
    <lineage>
        <taxon>Eukaryota</taxon>
        <taxon>Fungi</taxon>
        <taxon>Dikarya</taxon>
        <taxon>Basidiomycota</taxon>
        <taxon>Agaricomycotina</taxon>
        <taxon>Agaricomycetes</taxon>
        <taxon>Cantharellales</taxon>
        <taxon>Botryobasidiaceae</taxon>
        <taxon>Botryobasidium</taxon>
    </lineage>
</organism>
<dbReference type="AlphaFoldDB" id="A0A067M494"/>
<sequence length="519" mass="57867">MTVVEHDLDPVVLVAEAASVYKPDPERVARVQAESASCLEHLIYAYLHAAPTPDLATAELMEWEHTVVEGHWTQPWNKARCAIAPIPDITARDAPALLRPGLAFAAVRREDMVTRGDYDAYMARILPVERIPEAYRPDKGWLVVPVHPFQVPNIYEKFPNAVVLDGLRVDALAQTSLRTLYPADQEPRTVALPRGAGPARETLSVKMPIGITVSSALRTVTPKTCHNGVGLHAIVARLEQRVPDHKLLFWPEVASAWPRDMDEQIAKHITSVIRTELVPAGERILIATALNDVDPATGASRCAVAFKLDTPQLREQFLTIYAHELFGAFLPSVLDAGFAFEAHMQNVLLRVRPARAPGAGDIAPGWEFAGFVIRDSGGVRVHPETLRAKTGMELDLLPGAVAMNSTKSMSTVYKLANHTLVQCHLHPLIRALDLHRSSTGWRIVRAAFRAHCPADTELYDLWMRRGWVSMKSQLRMKFDAMYYDAREESAPNVMLYRGEEWVRENAWWGAGDVVEEFDE</sequence>
<gene>
    <name evidence="3" type="ORF">BOTBODRAFT_58083</name>
</gene>